<feature type="transmembrane region" description="Helical" evidence="1">
    <location>
        <begin position="280"/>
        <end position="299"/>
    </location>
</feature>
<keyword evidence="2" id="KW-0328">Glycosyltransferase</keyword>
<dbReference type="Proteomes" id="UP000753908">
    <property type="component" value="Unassembled WGS sequence"/>
</dbReference>
<reference evidence="2" key="2">
    <citation type="journal article" date="2022" name="Microbiol. Resour. Announc.">
        <title>Metagenome Sequencing to Explore Phylogenomics of Terrestrial Cyanobacteria.</title>
        <authorList>
            <person name="Ward R.D."/>
            <person name="Stajich J.E."/>
            <person name="Johansen J.R."/>
            <person name="Huntemann M."/>
            <person name="Clum A."/>
            <person name="Foster B."/>
            <person name="Foster B."/>
            <person name="Roux S."/>
            <person name="Palaniappan K."/>
            <person name="Varghese N."/>
            <person name="Mukherjee S."/>
            <person name="Reddy T.B.K."/>
            <person name="Daum C."/>
            <person name="Copeland A."/>
            <person name="Chen I.A."/>
            <person name="Ivanova N.N."/>
            <person name="Kyrpides N.C."/>
            <person name="Shapiro N."/>
            <person name="Eloe-Fadrosh E.A."/>
            <person name="Pietrasiak N."/>
        </authorList>
    </citation>
    <scope>NUCLEOTIDE SEQUENCE</scope>
    <source>
        <strain evidence="2">CPER-KK1</strain>
    </source>
</reference>
<dbReference type="GO" id="GO:0016757">
    <property type="term" value="F:glycosyltransferase activity"/>
    <property type="evidence" value="ECO:0007669"/>
    <property type="project" value="UniProtKB-KW"/>
</dbReference>
<organism evidence="2 3">
    <name type="scientific">Symplocastrum torsivum CPER-KK1</name>
    <dbReference type="NCBI Taxonomy" id="450513"/>
    <lineage>
        <taxon>Bacteria</taxon>
        <taxon>Bacillati</taxon>
        <taxon>Cyanobacteriota</taxon>
        <taxon>Cyanophyceae</taxon>
        <taxon>Oscillatoriophycideae</taxon>
        <taxon>Oscillatoriales</taxon>
        <taxon>Microcoleaceae</taxon>
        <taxon>Symplocastrum</taxon>
    </lineage>
</organism>
<feature type="transmembrane region" description="Helical" evidence="1">
    <location>
        <begin position="160"/>
        <end position="179"/>
    </location>
</feature>
<feature type="transmembrane region" description="Helical" evidence="1">
    <location>
        <begin position="186"/>
        <end position="205"/>
    </location>
</feature>
<feature type="transmembrane region" description="Helical" evidence="1">
    <location>
        <begin position="439"/>
        <end position="459"/>
    </location>
</feature>
<feature type="transmembrane region" description="Helical" evidence="1">
    <location>
        <begin position="24"/>
        <end position="47"/>
    </location>
</feature>
<feature type="transmembrane region" description="Helical" evidence="1">
    <location>
        <begin position="415"/>
        <end position="433"/>
    </location>
</feature>
<accession>A0A951PGM9</accession>
<proteinExistence type="predicted"/>
<dbReference type="AlphaFoldDB" id="A0A951PGM9"/>
<keyword evidence="1" id="KW-1133">Transmembrane helix</keyword>
<feature type="transmembrane region" description="Helical" evidence="1">
    <location>
        <begin position="80"/>
        <end position="100"/>
    </location>
</feature>
<reference evidence="2" key="1">
    <citation type="submission" date="2021-05" db="EMBL/GenBank/DDBJ databases">
        <authorList>
            <person name="Pietrasiak N."/>
            <person name="Ward R."/>
            <person name="Stajich J.E."/>
            <person name="Kurbessoian T."/>
        </authorList>
    </citation>
    <scope>NUCLEOTIDE SEQUENCE</scope>
    <source>
        <strain evidence="2">CPER-KK1</strain>
    </source>
</reference>
<feature type="transmembrane region" description="Helical" evidence="1">
    <location>
        <begin position="239"/>
        <end position="268"/>
    </location>
</feature>
<keyword evidence="1" id="KW-0812">Transmembrane</keyword>
<dbReference type="EC" id="2.4.-.-" evidence="2"/>
<feature type="transmembrane region" description="Helical" evidence="1">
    <location>
        <begin position="480"/>
        <end position="498"/>
    </location>
</feature>
<name>A0A951PGM9_9CYAN</name>
<gene>
    <name evidence="2" type="ORF">KME25_03195</name>
</gene>
<comment type="caution">
    <text evidence="2">The sequence shown here is derived from an EMBL/GenBank/DDBJ whole genome shotgun (WGS) entry which is preliminary data.</text>
</comment>
<keyword evidence="1" id="KW-0472">Membrane</keyword>
<keyword evidence="2" id="KW-0808">Transferase</keyword>
<evidence type="ECO:0000256" key="1">
    <source>
        <dbReference type="SAM" id="Phobius"/>
    </source>
</evidence>
<dbReference type="EMBL" id="JAHHIF010000003">
    <property type="protein sequence ID" value="MBW4543445.1"/>
    <property type="molecule type" value="Genomic_DNA"/>
</dbReference>
<feature type="transmembrane region" description="Helical" evidence="1">
    <location>
        <begin position="211"/>
        <end position="227"/>
    </location>
</feature>
<evidence type="ECO:0000313" key="2">
    <source>
        <dbReference type="EMBL" id="MBW4543445.1"/>
    </source>
</evidence>
<sequence length="636" mass="70934">MPFLKRLSASLLSRRLTMKWELRSLYPILSITIPLLVYAVILIIGGFQAVGIAVRYDFTYGLVAFILLLYLTYRLTGWTGTLVSFTLTLTLFALALSALWNSGVSDAYIISGLLPWSDASGYYWDARRVLEGGTFSYFSSRRPLYIGMLSAVLGLTQQNLQIALAILVAITAICCFLLAREIQRNHGTAAGVLMLILQFLFYRWFLGKTSTETLGLSLGALSFTLLWRGAGQRQVNHCLLGLFLLTLALNARAGAFFILPAIILWGTWSFRGTARFSWRFLLGGSSIMLLGFLLNLIVLKTVGSPDGVGFSNFSHTLYGLIVGGDWTQVTIDHPEVEALNEPELSQRIYALAFEALRANPLGLVHGSLRAWRRLLFDDYIFSFTHNPKVNFVLQLLSLMGLVVCYRNRREPKASLLIMATLGLLISVPFAPPWDHAEMRAFAATIPFVLVLPVLGLERIANTLNEQQIIKVPEHINDSRLLFILSLTFGIFVFVAPITTKVFSRTPKFADISCQAGKETVYLHLSSGSFVNLVADSSIRKTHLPNVRISDFRNNMETFSVQNPELAKELTRLSPSTTMINTFNLKNWQPTWLISATSKLPKEKGIVGVCGNWATEPTLPKYYGVFYAESIQKIPAK</sequence>
<protein>
    <submittedName>
        <fullName evidence="2">Glycosyltransferase family 39 protein</fullName>
        <ecNumber evidence="2">2.4.-.-</ecNumber>
    </submittedName>
</protein>
<feature type="transmembrane region" description="Helical" evidence="1">
    <location>
        <begin position="53"/>
        <end position="73"/>
    </location>
</feature>
<evidence type="ECO:0000313" key="3">
    <source>
        <dbReference type="Proteomes" id="UP000753908"/>
    </source>
</evidence>